<dbReference type="KEGG" id="dmm:dnm_046240"/>
<dbReference type="Proteomes" id="UP000663722">
    <property type="component" value="Chromosome"/>
</dbReference>
<sequence length="40" mass="4473">MYGQIEKFENSLLRTLYEHLIKKGALCPISSSSSLTVLTT</sequence>
<name>A0A975BNM2_9BACT</name>
<organism evidence="1 2">
    <name type="scientific">Desulfonema magnum</name>
    <dbReference type="NCBI Taxonomy" id="45655"/>
    <lineage>
        <taxon>Bacteria</taxon>
        <taxon>Pseudomonadati</taxon>
        <taxon>Thermodesulfobacteriota</taxon>
        <taxon>Desulfobacteria</taxon>
        <taxon>Desulfobacterales</taxon>
        <taxon>Desulfococcaceae</taxon>
        <taxon>Desulfonema</taxon>
    </lineage>
</organism>
<evidence type="ECO:0000313" key="1">
    <source>
        <dbReference type="EMBL" id="QTA88577.1"/>
    </source>
</evidence>
<evidence type="ECO:0000313" key="2">
    <source>
        <dbReference type="Proteomes" id="UP000663722"/>
    </source>
</evidence>
<dbReference type="AlphaFoldDB" id="A0A975BNM2"/>
<dbReference type="EMBL" id="CP061800">
    <property type="protein sequence ID" value="QTA88577.1"/>
    <property type="molecule type" value="Genomic_DNA"/>
</dbReference>
<gene>
    <name evidence="1" type="ORF">dnm_046240</name>
</gene>
<proteinExistence type="predicted"/>
<keyword evidence="2" id="KW-1185">Reference proteome</keyword>
<reference evidence="1" key="1">
    <citation type="journal article" date="2021" name="Microb. Physiol.">
        <title>Proteogenomic Insights into the Physiology of Marine, Sulfate-Reducing, Filamentous Desulfonema limicola and Desulfonema magnum.</title>
        <authorList>
            <person name="Schnaars V."/>
            <person name="Wohlbrand L."/>
            <person name="Scheve S."/>
            <person name="Hinrichs C."/>
            <person name="Reinhardt R."/>
            <person name="Rabus R."/>
        </authorList>
    </citation>
    <scope>NUCLEOTIDE SEQUENCE</scope>
    <source>
        <strain evidence="1">4be13</strain>
    </source>
</reference>
<protein>
    <submittedName>
        <fullName evidence="1">Uncharacterized protein</fullName>
    </submittedName>
</protein>
<accession>A0A975BNM2</accession>